<dbReference type="RefSeq" id="WP_344809769.1">
    <property type="nucleotide sequence ID" value="NZ_BAABAB010000051.1"/>
</dbReference>
<keyword evidence="2" id="KW-0479">Metal-binding</keyword>
<dbReference type="InterPro" id="IPR051013">
    <property type="entry name" value="MBL_superfamily_lactonases"/>
</dbReference>
<organism evidence="6 7">
    <name type="scientific">Microlunatus ginsengisoli</name>
    <dbReference type="NCBI Taxonomy" id="363863"/>
    <lineage>
        <taxon>Bacteria</taxon>
        <taxon>Bacillati</taxon>
        <taxon>Actinomycetota</taxon>
        <taxon>Actinomycetes</taxon>
        <taxon>Propionibacteriales</taxon>
        <taxon>Propionibacteriaceae</taxon>
        <taxon>Microlunatus</taxon>
    </lineage>
</organism>
<gene>
    <name evidence="6" type="ORF">GCM10022236_49830</name>
</gene>
<accession>A0ABP7AVN2</accession>
<sequence>MSALKVHHLDCAHITAMSIGGRPLVCHVLLIETPSDGLVLVDTGLGTADYEDLSSRLGFSFAKLYARPAAEPARAALHQVRSLGFHPSDVRHVVQTHLDLDHVGGLSDFPWAAVHVHATELEAAFRRKGLKARSRYRPPMWAHGPDFHTYRAHGERWHGFDAVRGLDGLPEQILMVPLPGHTLGHCGIAVDARDGWILDAGDAVFDRRQLDPTPTVGFHVGLFERIVTTDKARRLNSKAQLRALVAGHPDLFVFAAHDPSGFPATTPHDRTVDAPAG</sequence>
<keyword evidence="3" id="KW-0378">Hydrolase</keyword>
<proteinExistence type="inferred from homology"/>
<evidence type="ECO:0000313" key="6">
    <source>
        <dbReference type="EMBL" id="GAA3641205.1"/>
    </source>
</evidence>
<comment type="caution">
    <text evidence="6">The sequence shown here is derived from an EMBL/GenBank/DDBJ whole genome shotgun (WGS) entry which is preliminary data.</text>
</comment>
<keyword evidence="7" id="KW-1185">Reference proteome</keyword>
<reference evidence="7" key="1">
    <citation type="journal article" date="2019" name="Int. J. Syst. Evol. Microbiol.">
        <title>The Global Catalogue of Microorganisms (GCM) 10K type strain sequencing project: providing services to taxonomists for standard genome sequencing and annotation.</title>
        <authorList>
            <consortium name="The Broad Institute Genomics Platform"/>
            <consortium name="The Broad Institute Genome Sequencing Center for Infectious Disease"/>
            <person name="Wu L."/>
            <person name="Ma J."/>
        </authorList>
    </citation>
    <scope>NUCLEOTIDE SEQUENCE [LARGE SCALE GENOMIC DNA]</scope>
    <source>
        <strain evidence="7">JCM 16929</strain>
    </source>
</reference>
<evidence type="ECO:0000256" key="3">
    <source>
        <dbReference type="ARBA" id="ARBA00022801"/>
    </source>
</evidence>
<name>A0ABP7AVN2_9ACTN</name>
<evidence type="ECO:0000259" key="5">
    <source>
        <dbReference type="SMART" id="SM00849"/>
    </source>
</evidence>
<comment type="similarity">
    <text evidence="1">Belongs to the metallo-beta-lactamase superfamily.</text>
</comment>
<evidence type="ECO:0000256" key="1">
    <source>
        <dbReference type="ARBA" id="ARBA00007749"/>
    </source>
</evidence>
<dbReference type="InterPro" id="IPR001279">
    <property type="entry name" value="Metallo-B-lactamas"/>
</dbReference>
<evidence type="ECO:0000256" key="2">
    <source>
        <dbReference type="ARBA" id="ARBA00022723"/>
    </source>
</evidence>
<dbReference type="Pfam" id="PF00753">
    <property type="entry name" value="Lactamase_B"/>
    <property type="match status" value="1"/>
</dbReference>
<dbReference type="InterPro" id="IPR036866">
    <property type="entry name" value="RibonucZ/Hydroxyglut_hydro"/>
</dbReference>
<evidence type="ECO:0000256" key="4">
    <source>
        <dbReference type="ARBA" id="ARBA00022833"/>
    </source>
</evidence>
<dbReference type="CDD" id="cd07742">
    <property type="entry name" value="metallo-hydrolase-like_MBL-fold"/>
    <property type="match status" value="1"/>
</dbReference>
<feature type="domain" description="Metallo-beta-lactamase" evidence="5">
    <location>
        <begin position="25"/>
        <end position="248"/>
    </location>
</feature>
<dbReference type="SUPFAM" id="SSF56281">
    <property type="entry name" value="Metallo-hydrolase/oxidoreductase"/>
    <property type="match status" value="1"/>
</dbReference>
<keyword evidence="4" id="KW-0862">Zinc</keyword>
<protein>
    <submittedName>
        <fullName evidence="6">MBL fold metallo-hydrolase</fullName>
    </submittedName>
</protein>
<dbReference type="SMART" id="SM00849">
    <property type="entry name" value="Lactamase_B"/>
    <property type="match status" value="1"/>
</dbReference>
<dbReference type="PANTHER" id="PTHR42978:SF3">
    <property type="entry name" value="BLR3078 PROTEIN"/>
    <property type="match status" value="1"/>
</dbReference>
<dbReference type="EMBL" id="BAABAB010000051">
    <property type="protein sequence ID" value="GAA3641205.1"/>
    <property type="molecule type" value="Genomic_DNA"/>
</dbReference>
<dbReference type="Proteomes" id="UP001501490">
    <property type="component" value="Unassembled WGS sequence"/>
</dbReference>
<dbReference type="PANTHER" id="PTHR42978">
    <property type="entry name" value="QUORUM-QUENCHING LACTONASE YTNP-RELATED-RELATED"/>
    <property type="match status" value="1"/>
</dbReference>
<evidence type="ECO:0000313" key="7">
    <source>
        <dbReference type="Proteomes" id="UP001501490"/>
    </source>
</evidence>
<dbReference type="Gene3D" id="3.60.15.10">
    <property type="entry name" value="Ribonuclease Z/Hydroxyacylglutathione hydrolase-like"/>
    <property type="match status" value="1"/>
</dbReference>